<feature type="region of interest" description="Disordered" evidence="3">
    <location>
        <begin position="1227"/>
        <end position="1261"/>
    </location>
</feature>
<organism evidence="6 7">
    <name type="scientific">Thiomicrorhabdus marina</name>
    <dbReference type="NCBI Taxonomy" id="2818442"/>
    <lineage>
        <taxon>Bacteria</taxon>
        <taxon>Pseudomonadati</taxon>
        <taxon>Pseudomonadota</taxon>
        <taxon>Gammaproteobacteria</taxon>
        <taxon>Thiotrichales</taxon>
        <taxon>Piscirickettsiaceae</taxon>
        <taxon>Thiomicrorhabdus</taxon>
    </lineage>
</organism>
<dbReference type="Gene3D" id="2.60.40.10">
    <property type="entry name" value="Immunoglobulins"/>
    <property type="match status" value="1"/>
</dbReference>
<name>A0ABS3Q5M2_9GAMM</name>
<keyword evidence="7" id="KW-1185">Reference proteome</keyword>
<dbReference type="InterPro" id="IPR000595">
    <property type="entry name" value="cNMP-bd_dom"/>
</dbReference>
<accession>A0ABS3Q5M2</accession>
<dbReference type="PROSITE" id="PS50042">
    <property type="entry name" value="CNMP_BINDING_3"/>
    <property type="match status" value="1"/>
</dbReference>
<dbReference type="InterPro" id="IPR003591">
    <property type="entry name" value="Leu-rich_rpt_typical-subtyp"/>
</dbReference>
<evidence type="ECO:0000256" key="2">
    <source>
        <dbReference type="ARBA" id="ARBA00022737"/>
    </source>
</evidence>
<dbReference type="InterPro" id="IPR025875">
    <property type="entry name" value="Leu-rich_rpt_4"/>
</dbReference>
<dbReference type="SMART" id="SM00365">
    <property type="entry name" value="LRR_SD22"/>
    <property type="match status" value="13"/>
</dbReference>
<dbReference type="SMART" id="SM00369">
    <property type="entry name" value="LRR_TYP"/>
    <property type="match status" value="13"/>
</dbReference>
<feature type="compositionally biased region" description="Polar residues" evidence="3">
    <location>
        <begin position="1227"/>
        <end position="1239"/>
    </location>
</feature>
<gene>
    <name evidence="6" type="ORF">J3998_08290</name>
</gene>
<dbReference type="InterPro" id="IPR032675">
    <property type="entry name" value="LRR_dom_sf"/>
</dbReference>
<proteinExistence type="predicted"/>
<sequence>MNKKTLLTLASLFALCLSLLSLPVQAIQYDISPVKFGSSTDAVEVKKDLKLGFGKELFRLTHPSVIAFNASKEEYLSISVESPFPWSVAVANIEIKQKGSSVAGDVQSLRLRGEKDIEGHNSGSFDLIHLPIESQYISNDPYELTITFQVYTDDSKTEEVKTSLDLYILASGDAEDFKPKTFEFDTLFYLDQQDKPKISGLDIITDASTLITELKSLDLEKLKRDADSTAASFGDVISGLDELLTNDLKAVVDTNEQAELAKNQNILTFLAAKNIDEVTEQDLEQVKGLIAKYNSDFNNLKSGLPDIGLSKEQMECKGNSACKAYIKLAGSVNFRPELISELNKEEKTGQLLLYTPSEKPFSFNVKATVGANQAVVTQFKSPRKRLLSKRFFQVYPTPVGVPVVLSQRISMFAEAEFSGKLNANAELEFNFDREELFAIGAGLNAADFTLDGENCTESVTDKIKLYKCRVTKKNAITATASIEGEAEAEATLWLYPEVEFMLYRNASVTGSVEPGVYTAASLAANIESQAIIDDQDQIQEGSLDKSYSFKNFELGAKLRGRFRADFGLIYEKSGEEKTAGICFPLELGICNREERYEFGGNNKFPVVTLPSLSSTAKNGILGKDFTLEARTTSGKQFFGDNNVAGYEWQAIGKAKEVFAVDAFNYEIALPLKNGDIVSQLVKVADKTKLVVGESYTVRLVYWSDLGQLFRQTQDFTIAYNPPSGDVNLQFSATPENKVTVQWDAVAGATEYLIYRDGEFIQAFNATEELSFSFVDETSDSATDYTYQILPASQEGIQYNQPVYEYTNEITKEPLIISDSALKACINRKLGLDPEATPTRKQYLSVTSLVCRDANIQELSGIEDMSALKSLYLDNNQISDLSALQNLSSLVGLDLRNNQISNINSLSDLTNLETLMLQGNQIDDISALANMSFLDALGLHNNHISDLSSLRNLTKLKYLSLYDNEINEVTALTSLAALETLELSDNQISDIGVLSNLTNLDRLYLENNQISNINALANLYSLRTLELSGNQIADLSALTNLSMLRVLSLYNNQVSDISNLSNLTELERLDLDFNEVSNISSLNNLTSLQSLSLWGNQVNDISAVASLTKLQFLDFSFNQIKDISSLVNLTNLTGLTLFNNQINDINSLYQMTTLKYLHLSNNQITDLSGLANLTNLARLSLSVNQISDVSPLSKLSVELELSIDENCIQDFSPIDHINDVRGKNNQNETCNEAGVSSQAGVENESADGGGGNGTPTTQEGDR</sequence>
<feature type="chain" id="PRO_5045088756" evidence="4">
    <location>
        <begin position="27"/>
        <end position="1261"/>
    </location>
</feature>
<dbReference type="PANTHER" id="PTHR46652:SF3">
    <property type="entry name" value="LEUCINE-RICH REPEAT-CONTAINING PROTEIN 9"/>
    <property type="match status" value="1"/>
</dbReference>
<keyword evidence="4" id="KW-0732">Signal</keyword>
<evidence type="ECO:0000256" key="3">
    <source>
        <dbReference type="SAM" id="MobiDB-lite"/>
    </source>
</evidence>
<dbReference type="InterPro" id="IPR050836">
    <property type="entry name" value="SDS22/Internalin_LRR"/>
</dbReference>
<dbReference type="RefSeq" id="WP_208149955.1">
    <property type="nucleotide sequence ID" value="NZ_JAGETV010000013.1"/>
</dbReference>
<dbReference type="Gene3D" id="3.80.10.10">
    <property type="entry name" value="Ribonuclease Inhibitor"/>
    <property type="match status" value="2"/>
</dbReference>
<evidence type="ECO:0000313" key="7">
    <source>
        <dbReference type="Proteomes" id="UP000664835"/>
    </source>
</evidence>
<reference evidence="6 7" key="1">
    <citation type="submission" date="2021-03" db="EMBL/GenBank/DDBJ databases">
        <title>Thiomicrorhabdus sp.nov.,novel sulfur-oxidizing bacteria isolated from coastal sediment.</title>
        <authorList>
            <person name="Liu X."/>
        </authorList>
    </citation>
    <scope>NUCLEOTIDE SEQUENCE [LARGE SCALE GENOMIC DNA]</scope>
    <source>
        <strain evidence="6 7">6S2-11</strain>
    </source>
</reference>
<evidence type="ECO:0000259" key="5">
    <source>
        <dbReference type="PROSITE" id="PS50042"/>
    </source>
</evidence>
<evidence type="ECO:0000256" key="1">
    <source>
        <dbReference type="ARBA" id="ARBA00022614"/>
    </source>
</evidence>
<dbReference type="InterPro" id="IPR013783">
    <property type="entry name" value="Ig-like_fold"/>
</dbReference>
<keyword evidence="1" id="KW-0433">Leucine-rich repeat</keyword>
<dbReference type="PANTHER" id="PTHR46652">
    <property type="entry name" value="LEUCINE-RICH REPEAT AND IQ DOMAIN-CONTAINING PROTEIN 1-RELATED"/>
    <property type="match status" value="1"/>
</dbReference>
<feature type="domain" description="Cyclic nucleotide-binding" evidence="5">
    <location>
        <begin position="317"/>
        <end position="368"/>
    </location>
</feature>
<comment type="caution">
    <text evidence="6">The sequence shown here is derived from an EMBL/GenBank/DDBJ whole genome shotgun (WGS) entry which is preliminary data.</text>
</comment>
<dbReference type="PROSITE" id="PS51450">
    <property type="entry name" value="LRR"/>
    <property type="match status" value="15"/>
</dbReference>
<dbReference type="Pfam" id="PF12799">
    <property type="entry name" value="LRR_4"/>
    <property type="match status" value="5"/>
</dbReference>
<evidence type="ECO:0000256" key="4">
    <source>
        <dbReference type="SAM" id="SignalP"/>
    </source>
</evidence>
<dbReference type="Proteomes" id="UP000664835">
    <property type="component" value="Unassembled WGS sequence"/>
</dbReference>
<dbReference type="SUPFAM" id="SSF52058">
    <property type="entry name" value="L domain-like"/>
    <property type="match status" value="2"/>
</dbReference>
<feature type="signal peptide" evidence="4">
    <location>
        <begin position="1"/>
        <end position="26"/>
    </location>
</feature>
<evidence type="ECO:0000313" key="6">
    <source>
        <dbReference type="EMBL" id="MBO1927577.1"/>
    </source>
</evidence>
<dbReference type="InterPro" id="IPR001611">
    <property type="entry name" value="Leu-rich_rpt"/>
</dbReference>
<keyword evidence="2" id="KW-0677">Repeat</keyword>
<dbReference type="Pfam" id="PF13516">
    <property type="entry name" value="LRR_6"/>
    <property type="match status" value="1"/>
</dbReference>
<dbReference type="EMBL" id="JAGETV010000013">
    <property type="protein sequence ID" value="MBO1927577.1"/>
    <property type="molecule type" value="Genomic_DNA"/>
</dbReference>
<protein>
    <submittedName>
        <fullName evidence="6">Leucine-rich repeat domain-containing protein</fullName>
    </submittedName>
</protein>
<dbReference type="SMART" id="SM00364">
    <property type="entry name" value="LRR_BAC"/>
    <property type="match status" value="7"/>
</dbReference>